<dbReference type="Pfam" id="PF02823">
    <property type="entry name" value="ATP-synt_DE_N"/>
    <property type="match status" value="1"/>
</dbReference>
<dbReference type="SUPFAM" id="SSF46604">
    <property type="entry name" value="Epsilon subunit of F1F0-ATP synthase C-terminal domain"/>
    <property type="match status" value="1"/>
</dbReference>
<organism evidence="10">
    <name type="scientific">hydrothermal vent metagenome</name>
    <dbReference type="NCBI Taxonomy" id="652676"/>
    <lineage>
        <taxon>unclassified sequences</taxon>
        <taxon>metagenomes</taxon>
        <taxon>ecological metagenomes</taxon>
    </lineage>
</organism>
<dbReference type="InterPro" id="IPR036794">
    <property type="entry name" value="ATP_F1_dsu/esu_C_sf"/>
</dbReference>
<dbReference type="GO" id="GO:0045259">
    <property type="term" value="C:proton-transporting ATP synthase complex"/>
    <property type="evidence" value="ECO:0007669"/>
    <property type="project" value="UniProtKB-KW"/>
</dbReference>
<dbReference type="InterPro" id="IPR020546">
    <property type="entry name" value="ATP_synth_F1_dsu/esu_N"/>
</dbReference>
<dbReference type="Gene3D" id="1.20.5.440">
    <property type="entry name" value="ATP synthase delta/epsilon subunit, C-terminal domain"/>
    <property type="match status" value="1"/>
</dbReference>
<comment type="similarity">
    <text evidence="2">Belongs to the ATPase epsilon chain family.</text>
</comment>
<feature type="domain" description="ATP synthase F1 complex delta/epsilon subunit N-terminal" evidence="9">
    <location>
        <begin position="4"/>
        <end position="82"/>
    </location>
</feature>
<evidence type="ECO:0000256" key="5">
    <source>
        <dbReference type="ARBA" id="ARBA00023136"/>
    </source>
</evidence>
<feature type="domain" description="ATP synthase epsilon subunit C-terminal" evidence="8">
    <location>
        <begin position="87"/>
        <end position="132"/>
    </location>
</feature>
<evidence type="ECO:0000259" key="9">
    <source>
        <dbReference type="Pfam" id="PF02823"/>
    </source>
</evidence>
<proteinExistence type="inferred from homology"/>
<dbReference type="InterPro" id="IPR020547">
    <property type="entry name" value="ATP_synth_F1_esu_C"/>
</dbReference>
<dbReference type="InterPro" id="IPR036771">
    <property type="entry name" value="ATPsynth_dsu/esu_N"/>
</dbReference>
<keyword evidence="3" id="KW-0813">Transport</keyword>
<dbReference type="EC" id="3.6.3.14" evidence="10"/>
<keyword evidence="4" id="KW-0406">Ion transport</keyword>
<dbReference type="PANTHER" id="PTHR13822:SF10">
    <property type="entry name" value="ATP SYNTHASE EPSILON CHAIN, CHLOROPLASTIC"/>
    <property type="match status" value="1"/>
</dbReference>
<evidence type="ECO:0000256" key="3">
    <source>
        <dbReference type="ARBA" id="ARBA00022448"/>
    </source>
</evidence>
<protein>
    <submittedName>
        <fullName evidence="10">ATP synthase epsilon chain</fullName>
        <ecNumber evidence="10">3.6.3.14</ecNumber>
    </submittedName>
</protein>
<dbReference type="Gene3D" id="2.60.15.10">
    <property type="entry name" value="F0F1 ATP synthase delta/epsilon subunit, N-terminal"/>
    <property type="match status" value="1"/>
</dbReference>
<evidence type="ECO:0000313" key="10">
    <source>
        <dbReference type="EMBL" id="VAX28847.1"/>
    </source>
</evidence>
<evidence type="ECO:0000256" key="4">
    <source>
        <dbReference type="ARBA" id="ARBA00023065"/>
    </source>
</evidence>
<dbReference type="PANTHER" id="PTHR13822">
    <property type="entry name" value="ATP SYNTHASE DELTA/EPSILON CHAIN"/>
    <property type="match status" value="1"/>
</dbReference>
<evidence type="ECO:0000256" key="2">
    <source>
        <dbReference type="ARBA" id="ARBA00005712"/>
    </source>
</evidence>
<dbReference type="GO" id="GO:0046933">
    <property type="term" value="F:proton-transporting ATP synthase activity, rotational mechanism"/>
    <property type="evidence" value="ECO:0007669"/>
    <property type="project" value="InterPro"/>
</dbReference>
<evidence type="ECO:0000256" key="1">
    <source>
        <dbReference type="ARBA" id="ARBA00004202"/>
    </source>
</evidence>
<keyword evidence="5" id="KW-0472">Membrane</keyword>
<evidence type="ECO:0000256" key="6">
    <source>
        <dbReference type="ARBA" id="ARBA00023196"/>
    </source>
</evidence>
<name>A0A3B1DJR1_9ZZZZ</name>
<reference evidence="10" key="1">
    <citation type="submission" date="2018-06" db="EMBL/GenBank/DDBJ databases">
        <authorList>
            <person name="Zhirakovskaya E."/>
        </authorList>
    </citation>
    <scope>NUCLEOTIDE SEQUENCE</scope>
</reference>
<dbReference type="SUPFAM" id="SSF51344">
    <property type="entry name" value="Epsilon subunit of F1F0-ATP synthase N-terminal domain"/>
    <property type="match status" value="1"/>
</dbReference>
<dbReference type="NCBIfam" id="NF009980">
    <property type="entry name" value="PRK13446.1"/>
    <property type="match status" value="1"/>
</dbReference>
<accession>A0A3B1DJR1</accession>
<dbReference type="HAMAP" id="MF_00530">
    <property type="entry name" value="ATP_synth_epsil_bac"/>
    <property type="match status" value="1"/>
</dbReference>
<keyword evidence="6" id="KW-0139">CF(1)</keyword>
<keyword evidence="7" id="KW-0066">ATP synthesis</keyword>
<dbReference type="GO" id="GO:0016787">
    <property type="term" value="F:hydrolase activity"/>
    <property type="evidence" value="ECO:0007669"/>
    <property type="project" value="UniProtKB-KW"/>
</dbReference>
<dbReference type="CDD" id="cd12152">
    <property type="entry name" value="F1-ATPase_delta"/>
    <property type="match status" value="1"/>
</dbReference>
<comment type="subcellular location">
    <subcellularLocation>
        <location evidence="1">Cell membrane</location>
        <topology evidence="1">Peripheral membrane protein</topology>
    </subcellularLocation>
</comment>
<dbReference type="EMBL" id="UOGD01000431">
    <property type="protein sequence ID" value="VAX28847.1"/>
    <property type="molecule type" value="Genomic_DNA"/>
</dbReference>
<sequence length="136" mass="15140">MKTLHVDIVTPTRTAFGGDVQSITIPGTLGSFQVLYNHAPLMSSFEIGQIKIEEAEDKKKLYATSGGTVEVLNNKVVVLAESFESPEEIDVERAKAAMERAKKRMARETNEESIDILRAELALRRAINRLKLVNKL</sequence>
<evidence type="ECO:0000259" key="8">
    <source>
        <dbReference type="Pfam" id="PF00401"/>
    </source>
</evidence>
<dbReference type="GO" id="GO:0005886">
    <property type="term" value="C:plasma membrane"/>
    <property type="evidence" value="ECO:0007669"/>
    <property type="project" value="UniProtKB-SubCell"/>
</dbReference>
<gene>
    <name evidence="10" type="ORF">MNBD_IGNAVI01-1807</name>
</gene>
<keyword evidence="10" id="KW-0378">Hydrolase</keyword>
<dbReference type="AlphaFoldDB" id="A0A3B1DJR1"/>
<dbReference type="NCBIfam" id="TIGR01216">
    <property type="entry name" value="ATP_synt_epsi"/>
    <property type="match status" value="1"/>
</dbReference>
<evidence type="ECO:0000256" key="7">
    <source>
        <dbReference type="ARBA" id="ARBA00023310"/>
    </source>
</evidence>
<dbReference type="Pfam" id="PF00401">
    <property type="entry name" value="ATP-synt_DE"/>
    <property type="match status" value="1"/>
</dbReference>
<dbReference type="InterPro" id="IPR001469">
    <property type="entry name" value="ATP_synth_F1_dsu/esu"/>
</dbReference>